<keyword evidence="1" id="KW-0378">Hydrolase</keyword>
<dbReference type="SUPFAM" id="SSF53474">
    <property type="entry name" value="alpha/beta-Hydrolases"/>
    <property type="match status" value="1"/>
</dbReference>
<reference evidence="2" key="1">
    <citation type="journal article" date="2019" name="Int. J. Syst. Evol. Microbiol.">
        <title>The Global Catalogue of Microorganisms (GCM) 10K type strain sequencing project: providing services to taxonomists for standard genome sequencing and annotation.</title>
        <authorList>
            <consortium name="The Broad Institute Genomics Platform"/>
            <consortium name="The Broad Institute Genome Sequencing Center for Infectious Disease"/>
            <person name="Wu L."/>
            <person name="Ma J."/>
        </authorList>
    </citation>
    <scope>NUCLEOTIDE SEQUENCE [LARGE SCALE GENOMIC DNA]</scope>
    <source>
        <strain evidence="2">CCUG 53762</strain>
    </source>
</reference>
<sequence length="270" mass="30534">MEFKIAGFNGKTILGDITRAKEENNIYAVFVHGFKGFKDWGAHNLVGSYFADQGVHYVKFNFSHSGVPIENPVDVSNLEDFANNTPIKELYDLDKVLHYVKSDLKAAKIILIGHSRGGGISILQTAKDQRVDGLITWAAISDFASLWKKEQEQEWEQKGKIETFNARTKEYMPLNVVLLHDYLQHAKELNIITAASGVKQPWLIIHGDNDINVNVSVAKQFHQINPVSELEIIPAANHVFGAYHPYKEDMLPKELLDICKMSIRFINDLT</sequence>
<dbReference type="EC" id="3.4.-.-" evidence="1"/>
<protein>
    <submittedName>
        <fullName evidence="1">Alpha/beta hydrolase family protein</fullName>
        <ecNumber evidence="1">3.4.-.-</ecNumber>
    </submittedName>
</protein>
<comment type="caution">
    <text evidence="1">The sequence shown here is derived from an EMBL/GenBank/DDBJ whole genome shotgun (WGS) entry which is preliminary data.</text>
</comment>
<dbReference type="EMBL" id="JBHUDG010000005">
    <property type="protein sequence ID" value="MFD1629660.1"/>
    <property type="molecule type" value="Genomic_DNA"/>
</dbReference>
<keyword evidence="2" id="KW-1185">Reference proteome</keyword>
<proteinExistence type="predicted"/>
<dbReference type="GO" id="GO:0016787">
    <property type="term" value="F:hydrolase activity"/>
    <property type="evidence" value="ECO:0007669"/>
    <property type="project" value="UniProtKB-KW"/>
</dbReference>
<evidence type="ECO:0000313" key="1">
    <source>
        <dbReference type="EMBL" id="MFD1629660.1"/>
    </source>
</evidence>
<dbReference type="Proteomes" id="UP001597118">
    <property type="component" value="Unassembled WGS sequence"/>
</dbReference>
<accession>A0ABW4IBT7</accession>
<organism evidence="1 2">
    <name type="scientific">Pseudopedobacter beijingensis</name>
    <dbReference type="NCBI Taxonomy" id="1207056"/>
    <lineage>
        <taxon>Bacteria</taxon>
        <taxon>Pseudomonadati</taxon>
        <taxon>Bacteroidota</taxon>
        <taxon>Sphingobacteriia</taxon>
        <taxon>Sphingobacteriales</taxon>
        <taxon>Sphingobacteriaceae</taxon>
        <taxon>Pseudopedobacter</taxon>
    </lineage>
</organism>
<dbReference type="Gene3D" id="3.40.50.1820">
    <property type="entry name" value="alpha/beta hydrolase"/>
    <property type="match status" value="1"/>
</dbReference>
<evidence type="ECO:0000313" key="2">
    <source>
        <dbReference type="Proteomes" id="UP001597118"/>
    </source>
</evidence>
<name>A0ABW4IBT7_9SPHI</name>
<gene>
    <name evidence="1" type="ORF">ACFSAH_07225</name>
</gene>
<dbReference type="InterPro" id="IPR029058">
    <property type="entry name" value="AB_hydrolase_fold"/>
</dbReference>
<dbReference type="RefSeq" id="WP_379662038.1">
    <property type="nucleotide sequence ID" value="NZ_JBHUDG010000005.1"/>
</dbReference>